<dbReference type="EMBL" id="AP024238">
    <property type="protein sequence ID" value="BCO26118.1"/>
    <property type="molecule type" value="Genomic_DNA"/>
</dbReference>
<evidence type="ECO:0000313" key="2">
    <source>
        <dbReference type="Proteomes" id="UP000824366"/>
    </source>
</evidence>
<sequence>MFAPYQPFQLPNFTKILKLSYITTVFPNFITPFTHDS</sequence>
<evidence type="ECO:0000313" key="1">
    <source>
        <dbReference type="EMBL" id="BCO26118.1"/>
    </source>
</evidence>
<name>A0ABM7MIQ8_9BURK</name>
<keyword evidence="2" id="KW-1185">Reference proteome</keyword>
<gene>
    <name evidence="1" type="ORF">MIZ03_0998</name>
</gene>
<proteinExistence type="predicted"/>
<dbReference type="Proteomes" id="UP000824366">
    <property type="component" value="Chromosome"/>
</dbReference>
<protein>
    <submittedName>
        <fullName evidence="1">Uncharacterized protein</fullName>
    </submittedName>
</protein>
<accession>A0ABM7MIQ8</accession>
<organism evidence="1 2">
    <name type="scientific">Rhodoferax lithotrophicus</name>
    <dbReference type="NCBI Taxonomy" id="2798804"/>
    <lineage>
        <taxon>Bacteria</taxon>
        <taxon>Pseudomonadati</taxon>
        <taxon>Pseudomonadota</taxon>
        <taxon>Betaproteobacteria</taxon>
        <taxon>Burkholderiales</taxon>
        <taxon>Comamonadaceae</taxon>
        <taxon>Rhodoferax</taxon>
    </lineage>
</organism>
<reference evidence="1 2" key="1">
    <citation type="journal article" date="2021" name="Microbiol. Spectr.">
        <title>A Single Bacterium Capable of Oxidation and Reduction of Iron at Circumneutral pH.</title>
        <authorList>
            <person name="Kato S."/>
            <person name="Ohkuma M."/>
        </authorList>
    </citation>
    <scope>NUCLEOTIDE SEQUENCE [LARGE SCALE GENOMIC DNA]</scope>
    <source>
        <strain evidence="1 2">MIZ03</strain>
    </source>
</reference>